<organism evidence="2 3">
    <name type="scientific">Jeotgalibaca dankookensis</name>
    <dbReference type="NCBI Taxonomy" id="708126"/>
    <lineage>
        <taxon>Bacteria</taxon>
        <taxon>Bacillati</taxon>
        <taxon>Bacillota</taxon>
        <taxon>Bacilli</taxon>
        <taxon>Lactobacillales</taxon>
        <taxon>Carnobacteriaceae</taxon>
        <taxon>Jeotgalibaca</taxon>
    </lineage>
</organism>
<accession>A0A1S6IQ05</accession>
<dbReference type="EMBL" id="CP019728">
    <property type="protein sequence ID" value="AQS53635.1"/>
    <property type="molecule type" value="Genomic_DNA"/>
</dbReference>
<keyword evidence="3" id="KW-1185">Reference proteome</keyword>
<proteinExistence type="predicted"/>
<evidence type="ECO:0000256" key="1">
    <source>
        <dbReference type="SAM" id="Phobius"/>
    </source>
</evidence>
<dbReference type="AlphaFoldDB" id="A0A1S6IQ05"/>
<evidence type="ECO:0008006" key="4">
    <source>
        <dbReference type="Google" id="ProtNLM"/>
    </source>
</evidence>
<dbReference type="Proteomes" id="UP000188993">
    <property type="component" value="Chromosome"/>
</dbReference>
<dbReference type="InterPro" id="IPR008407">
    <property type="entry name" value="Brnchd-chn_aa_trnsp_AzlD"/>
</dbReference>
<evidence type="ECO:0000313" key="3">
    <source>
        <dbReference type="Proteomes" id="UP000188993"/>
    </source>
</evidence>
<evidence type="ECO:0000313" key="2">
    <source>
        <dbReference type="EMBL" id="AQS53635.1"/>
    </source>
</evidence>
<dbReference type="KEGG" id="jda:BW727_101268"/>
<gene>
    <name evidence="2" type="ORF">BW727_101268</name>
</gene>
<sequence length="58" mass="6729">MNPDILLIIFGAALVTYLPRLIPILAFRNAQLPEWFQKWMTYLPISIFASLIATDIFF</sequence>
<protein>
    <recommendedName>
        <fullName evidence="4">Branched-chain amino acid transport protein AzlD</fullName>
    </recommendedName>
</protein>
<feature type="transmembrane region" description="Helical" evidence="1">
    <location>
        <begin position="6"/>
        <end position="27"/>
    </location>
</feature>
<keyword evidence="1" id="KW-0472">Membrane</keyword>
<dbReference type="STRING" id="708126.BW727_101268"/>
<keyword evidence="1" id="KW-1133">Transmembrane helix</keyword>
<dbReference type="OrthoDB" id="7870017at2"/>
<reference evidence="2 3" key="1">
    <citation type="journal article" date="2014" name="Int. J. Syst. Evol. Microbiol.">
        <title>Jeotgalibaca dankookensis gen. nov., sp. nov., a member of the family Carnobacteriaceae, isolated from seujeot (Korean traditional food).</title>
        <authorList>
            <person name="Lee D.G."/>
            <person name="Trujillo M.E."/>
            <person name="Kang H."/>
            <person name="Ahn T.Y."/>
        </authorList>
    </citation>
    <scope>NUCLEOTIDE SEQUENCE [LARGE SCALE GENOMIC DNA]</scope>
    <source>
        <strain evidence="2 3">EX-07</strain>
    </source>
</reference>
<dbReference type="Pfam" id="PF05437">
    <property type="entry name" value="AzlD"/>
    <property type="match status" value="1"/>
</dbReference>
<name>A0A1S6IQ05_9LACT</name>
<feature type="transmembrane region" description="Helical" evidence="1">
    <location>
        <begin position="39"/>
        <end position="57"/>
    </location>
</feature>
<keyword evidence="1" id="KW-0812">Transmembrane</keyword>